<dbReference type="RefSeq" id="WP_054934491.1">
    <property type="nucleotide sequence ID" value="NZ_CADFFV010000003.1"/>
</dbReference>
<dbReference type="Pfam" id="PF11795">
    <property type="entry name" value="DUF3322"/>
    <property type="match status" value="1"/>
</dbReference>
<dbReference type="Proteomes" id="UP000509548">
    <property type="component" value="Chromosome 1"/>
</dbReference>
<accession>A0A9Q6WJN4</accession>
<dbReference type="OrthoDB" id="322908at2"/>
<organism evidence="4 5">
    <name type="scientific">Paraburkholderia caribensis</name>
    <dbReference type="NCBI Taxonomy" id="75105"/>
    <lineage>
        <taxon>Bacteria</taxon>
        <taxon>Pseudomonadati</taxon>
        <taxon>Pseudomonadota</taxon>
        <taxon>Betaproteobacteria</taxon>
        <taxon>Burkholderiales</taxon>
        <taxon>Burkholderiaceae</taxon>
        <taxon>Paraburkholderia</taxon>
    </lineage>
</organism>
<keyword evidence="6" id="KW-1185">Reference proteome</keyword>
<evidence type="ECO:0000313" key="6">
    <source>
        <dbReference type="Proteomes" id="UP001462961"/>
    </source>
</evidence>
<sequence length="413" mass="46738">MSWTSADDLKAQVRRLWERGELLRSIVGDCDGAAPTVVPFGQEGARTSLRPGCSFPLRLAMKGPSTTELAECFQAVREWIAGMVGVPHVRIEWREFNHRVLGLQRVPQAVWLDDLDSALGMIGKRADAARFRRLLDQVGLRQPALSPWFRQRPLQALELAEECACLLAAVEWIAQHPRPGIYLRQVDIAGVHSKFIERRRGVLTEWLDLVLPVEAISADRSGSAQFAARYGFLEKPVRIRFRALDASLPILPGTALPDITLDADSFAALNLPVRRVFITENETNFLAFPPIADAIVVFGAGYGWDALSKAAWLSRCCIHYWGDIDTHGFAILDQLRSRFRHVESLLMDRATLMEHEAVWGEEPDQVVRDLPRLDHAERALFDELRDNRLRTKLRLEQEHVRFRWVEAALAAFA</sequence>
<dbReference type="InterPro" id="IPR014544">
    <property type="entry name" value="UCP028408"/>
</dbReference>
<proteinExistence type="predicted"/>
<gene>
    <name evidence="4" type="ORF">A9O66_02285</name>
    <name evidence="3" type="ORF">VOI32_22355</name>
</gene>
<dbReference type="Pfam" id="PF09983">
    <property type="entry name" value="JetD_C"/>
    <property type="match status" value="1"/>
</dbReference>
<dbReference type="EMBL" id="JAYLVJ010000028">
    <property type="protein sequence ID" value="MEO1756671.1"/>
    <property type="molecule type" value="Genomic_DNA"/>
</dbReference>
<dbReference type="InterPro" id="IPR024537">
    <property type="entry name" value="DUF3322"/>
</dbReference>
<evidence type="ECO:0000313" key="4">
    <source>
        <dbReference type="EMBL" id="QLB61320.1"/>
    </source>
</evidence>
<dbReference type="PIRSF" id="PIRSF028408">
    <property type="entry name" value="UCP028408"/>
    <property type="match status" value="1"/>
</dbReference>
<dbReference type="EMBL" id="CP015958">
    <property type="protein sequence ID" value="QLB61320.1"/>
    <property type="molecule type" value="Genomic_DNA"/>
</dbReference>
<feature type="domain" description="DUF3322" evidence="2">
    <location>
        <begin position="46"/>
        <end position="208"/>
    </location>
</feature>
<evidence type="ECO:0000313" key="3">
    <source>
        <dbReference type="EMBL" id="MEO1756671.1"/>
    </source>
</evidence>
<evidence type="ECO:0000259" key="2">
    <source>
        <dbReference type="Pfam" id="PF11795"/>
    </source>
</evidence>
<feature type="domain" description="Wadjet protein JetD C-terminal" evidence="1">
    <location>
        <begin position="231"/>
        <end position="409"/>
    </location>
</feature>
<protein>
    <submittedName>
        <fullName evidence="3">Wadjet anti-phage system protein JetD domain-containing protein</fullName>
    </submittedName>
</protein>
<reference evidence="4" key="2">
    <citation type="submission" date="2016-06" db="EMBL/GenBank/DDBJ databases">
        <authorList>
            <person name="Huang P."/>
            <person name="Jiang X."/>
            <person name="Liu X."/>
        </authorList>
    </citation>
    <scope>NUCLEOTIDE SEQUENCE</scope>
    <source>
        <strain evidence="4">852011</strain>
    </source>
</reference>
<evidence type="ECO:0000259" key="1">
    <source>
        <dbReference type="Pfam" id="PF09983"/>
    </source>
</evidence>
<dbReference type="AlphaFoldDB" id="A0A9Q6WJN4"/>
<reference evidence="4 5" key="1">
    <citation type="journal article" date="2014" name="Genome Announc.">
        <title>Draft Genome Sequence of the Haloacid-Degrading Burkholderia caribensis Strain MBA4.</title>
        <authorList>
            <person name="Pan Y."/>
            <person name="Kong K.F."/>
            <person name="Tsang J.S."/>
        </authorList>
    </citation>
    <scope>NUCLEOTIDE SEQUENCE [LARGE SCALE GENOMIC DNA]</scope>
    <source>
        <strain evidence="4 5">852011</strain>
    </source>
</reference>
<reference evidence="3 6" key="3">
    <citation type="submission" date="2024-01" db="EMBL/GenBank/DDBJ databases">
        <title>The diversity of rhizobia nodulating Mimosa spp. in eleven states of Brazil covering several biomes is determined by host plant, location, and edaphic factors.</title>
        <authorList>
            <person name="Rouws L."/>
            <person name="Barauna A."/>
            <person name="Beukes C."/>
            <person name="De Faria S.M."/>
            <person name="Gross E."/>
            <person name="Dos Reis Junior F.B."/>
            <person name="Simon M."/>
            <person name="Maluk M."/>
            <person name="Odee D.W."/>
            <person name="Kenicer G."/>
            <person name="Young J.P.W."/>
            <person name="Reis V.M."/>
            <person name="Zilli J."/>
            <person name="James E.K."/>
        </authorList>
    </citation>
    <scope>NUCLEOTIDE SEQUENCE [LARGE SCALE GENOMIC DNA]</scope>
    <source>
        <strain evidence="3 6">JHI1651</strain>
    </source>
</reference>
<dbReference type="Proteomes" id="UP001462961">
    <property type="component" value="Unassembled WGS sequence"/>
</dbReference>
<name>A0A9Q6WJN4_9BURK</name>
<evidence type="ECO:0000313" key="5">
    <source>
        <dbReference type="Proteomes" id="UP000509548"/>
    </source>
</evidence>
<dbReference type="InterPro" id="IPR024534">
    <property type="entry name" value="JetD_C"/>
</dbReference>